<name>A0ABV2XRQ1_9ACTN</name>
<keyword evidence="2" id="KW-1185">Reference proteome</keyword>
<comment type="caution">
    <text evidence="1">The sequence shown here is derived from an EMBL/GenBank/DDBJ whole genome shotgun (WGS) entry which is preliminary data.</text>
</comment>
<dbReference type="Proteomes" id="UP001550603">
    <property type="component" value="Unassembled WGS sequence"/>
</dbReference>
<organism evidence="1 2">
    <name type="scientific">Streptomyces olindensis</name>
    <dbReference type="NCBI Taxonomy" id="358823"/>
    <lineage>
        <taxon>Bacteria</taxon>
        <taxon>Bacillati</taxon>
        <taxon>Actinomycetota</taxon>
        <taxon>Actinomycetes</taxon>
        <taxon>Kitasatosporales</taxon>
        <taxon>Streptomycetaceae</taxon>
        <taxon>Streptomyces</taxon>
    </lineage>
</organism>
<protein>
    <submittedName>
        <fullName evidence="1">Uncharacterized protein</fullName>
    </submittedName>
</protein>
<reference evidence="1 2" key="1">
    <citation type="submission" date="2024-06" db="EMBL/GenBank/DDBJ databases">
        <title>The Natural Products Discovery Center: Release of the First 8490 Sequenced Strains for Exploring Actinobacteria Biosynthetic Diversity.</title>
        <authorList>
            <person name="Kalkreuter E."/>
            <person name="Kautsar S.A."/>
            <person name="Yang D."/>
            <person name="Bader C.D."/>
            <person name="Teijaro C.N."/>
            <person name="Fluegel L."/>
            <person name="Davis C.M."/>
            <person name="Simpson J.R."/>
            <person name="Lauterbach L."/>
            <person name="Steele A.D."/>
            <person name="Gui C."/>
            <person name="Meng S."/>
            <person name="Li G."/>
            <person name="Viehrig K."/>
            <person name="Ye F."/>
            <person name="Su P."/>
            <person name="Kiefer A.F."/>
            <person name="Nichols A."/>
            <person name="Cepeda A.J."/>
            <person name="Yan W."/>
            <person name="Fan B."/>
            <person name="Jiang Y."/>
            <person name="Adhikari A."/>
            <person name="Zheng C.-J."/>
            <person name="Schuster L."/>
            <person name="Cowan T.M."/>
            <person name="Smanski M.J."/>
            <person name="Chevrette M.G."/>
            <person name="De Carvalho L.P.S."/>
            <person name="Shen B."/>
        </authorList>
    </citation>
    <scope>NUCLEOTIDE SEQUENCE [LARGE SCALE GENOMIC DNA]</scope>
    <source>
        <strain evidence="1 2">NPDC019583</strain>
    </source>
</reference>
<evidence type="ECO:0000313" key="2">
    <source>
        <dbReference type="Proteomes" id="UP001550603"/>
    </source>
</evidence>
<dbReference type="RefSeq" id="WP_359787201.1">
    <property type="nucleotide sequence ID" value="NZ_JBEYBN010000010.1"/>
</dbReference>
<sequence length="66" mass="7489">MLLQERPRLIIAFHSRLPLGSGGTSDMRLHGLLGDGVRRHCDRGWTGNRERRSDLLSVVPFIVLPR</sequence>
<evidence type="ECO:0000313" key="1">
    <source>
        <dbReference type="EMBL" id="MEU2266691.1"/>
    </source>
</evidence>
<dbReference type="EMBL" id="JBEYBN010000010">
    <property type="protein sequence ID" value="MEU2266691.1"/>
    <property type="molecule type" value="Genomic_DNA"/>
</dbReference>
<gene>
    <name evidence="1" type="ORF">ABZ568_09700</name>
</gene>
<accession>A0ABV2XRQ1</accession>
<proteinExistence type="predicted"/>